<feature type="compositionally biased region" description="Polar residues" evidence="1">
    <location>
        <begin position="308"/>
        <end position="322"/>
    </location>
</feature>
<dbReference type="EMBL" id="VSRR010016371">
    <property type="protein sequence ID" value="MPC59229.1"/>
    <property type="molecule type" value="Genomic_DNA"/>
</dbReference>
<feature type="region of interest" description="Disordered" evidence="1">
    <location>
        <begin position="7"/>
        <end position="110"/>
    </location>
</feature>
<evidence type="ECO:0000256" key="1">
    <source>
        <dbReference type="SAM" id="MobiDB-lite"/>
    </source>
</evidence>
<proteinExistence type="predicted"/>
<feature type="region of interest" description="Disordered" evidence="1">
    <location>
        <begin position="308"/>
        <end position="365"/>
    </location>
</feature>
<feature type="compositionally biased region" description="Polar residues" evidence="1">
    <location>
        <begin position="51"/>
        <end position="66"/>
    </location>
</feature>
<feature type="region of interest" description="Disordered" evidence="1">
    <location>
        <begin position="157"/>
        <end position="202"/>
    </location>
</feature>
<dbReference type="AlphaFoldDB" id="A0A5B7GNN1"/>
<feature type="compositionally biased region" description="Basic and acidic residues" evidence="1">
    <location>
        <begin position="99"/>
        <end position="108"/>
    </location>
</feature>
<sequence length="448" mass="49892">MYVIFRRRRTATMQEQSKNHQPRRLSGKLLQHLRTNMDHSGEAEEERRTSFRVNLSQQQCKSSSTGTRDKNPAVAYSESPHSSHRGLRISPSPSRNHRGKLESSKDENEVPTVWECSGFPTGSGNLHKAHELAHSTGQTCTIESSRTGHVQRDTTKIPNLDAPQANTRSPTGLRSTEVPSLHRRGNKAGGDHRTRISTGRFGTGKLGDVLHTSLQPRTATLLQLPKIRTPQSNCTLETRCGVCSGKHQTEQCIIKHKEGQMTSKHCPNCGESHLAWSKSCAARRALVSAQKSNQIQFMVNHRPALAATSTWGNRKQEPTTNEPDTELLTDQDFPCLGQGTERPKPQHEPRRRLESSAQRQQNTEEHITLTKTELKDLFTSFAGALASMMGHEIQEDKLSQLADNIIEKKLKKTPKTAKSSPAPAPEQPTQKPPAGTTPARRRRPWGSQ</sequence>
<dbReference type="Proteomes" id="UP000324222">
    <property type="component" value="Unassembled WGS sequence"/>
</dbReference>
<evidence type="ECO:0000313" key="2">
    <source>
        <dbReference type="EMBL" id="MPC59229.1"/>
    </source>
</evidence>
<protein>
    <submittedName>
        <fullName evidence="2">Uncharacterized protein</fullName>
    </submittedName>
</protein>
<gene>
    <name evidence="2" type="ORF">E2C01_053245</name>
</gene>
<feature type="compositionally biased region" description="Basic residues" evidence="1">
    <location>
        <begin position="439"/>
        <end position="448"/>
    </location>
</feature>
<keyword evidence="3" id="KW-1185">Reference proteome</keyword>
<dbReference type="OrthoDB" id="6776451at2759"/>
<accession>A0A5B7GNN1</accession>
<feature type="compositionally biased region" description="Polar residues" evidence="1">
    <location>
        <begin position="164"/>
        <end position="178"/>
    </location>
</feature>
<feature type="compositionally biased region" description="Basic and acidic residues" evidence="1">
    <location>
        <begin position="35"/>
        <end position="49"/>
    </location>
</feature>
<feature type="compositionally biased region" description="Basic and acidic residues" evidence="1">
    <location>
        <begin position="341"/>
        <end position="354"/>
    </location>
</feature>
<evidence type="ECO:0000313" key="3">
    <source>
        <dbReference type="Proteomes" id="UP000324222"/>
    </source>
</evidence>
<organism evidence="2 3">
    <name type="scientific">Portunus trituberculatus</name>
    <name type="common">Swimming crab</name>
    <name type="synonym">Neptunus trituberculatus</name>
    <dbReference type="NCBI Taxonomy" id="210409"/>
    <lineage>
        <taxon>Eukaryota</taxon>
        <taxon>Metazoa</taxon>
        <taxon>Ecdysozoa</taxon>
        <taxon>Arthropoda</taxon>
        <taxon>Crustacea</taxon>
        <taxon>Multicrustacea</taxon>
        <taxon>Malacostraca</taxon>
        <taxon>Eumalacostraca</taxon>
        <taxon>Eucarida</taxon>
        <taxon>Decapoda</taxon>
        <taxon>Pleocyemata</taxon>
        <taxon>Brachyura</taxon>
        <taxon>Eubrachyura</taxon>
        <taxon>Portunoidea</taxon>
        <taxon>Portunidae</taxon>
        <taxon>Portuninae</taxon>
        <taxon>Portunus</taxon>
    </lineage>
</organism>
<feature type="region of interest" description="Disordered" evidence="1">
    <location>
        <begin position="409"/>
        <end position="448"/>
    </location>
</feature>
<name>A0A5B7GNN1_PORTR</name>
<comment type="caution">
    <text evidence="2">The sequence shown here is derived from an EMBL/GenBank/DDBJ whole genome shotgun (WGS) entry which is preliminary data.</text>
</comment>
<reference evidence="2 3" key="1">
    <citation type="submission" date="2019-05" db="EMBL/GenBank/DDBJ databases">
        <title>Another draft genome of Portunus trituberculatus and its Hox gene families provides insights of decapod evolution.</title>
        <authorList>
            <person name="Jeong J.-H."/>
            <person name="Song I."/>
            <person name="Kim S."/>
            <person name="Choi T."/>
            <person name="Kim D."/>
            <person name="Ryu S."/>
            <person name="Kim W."/>
        </authorList>
    </citation>
    <scope>NUCLEOTIDE SEQUENCE [LARGE SCALE GENOMIC DNA]</scope>
    <source>
        <tissue evidence="2">Muscle</tissue>
    </source>
</reference>